<evidence type="ECO:0008006" key="3">
    <source>
        <dbReference type="Google" id="ProtNLM"/>
    </source>
</evidence>
<organism evidence="1 2">
    <name type="scientific">Salinicoccus sesuvii</name>
    <dbReference type="NCBI Taxonomy" id="868281"/>
    <lineage>
        <taxon>Bacteria</taxon>
        <taxon>Bacillati</taxon>
        <taxon>Bacillota</taxon>
        <taxon>Bacilli</taxon>
        <taxon>Bacillales</taxon>
        <taxon>Staphylococcaceae</taxon>
        <taxon>Salinicoccus</taxon>
    </lineage>
</organism>
<name>A0ABV7N5V8_9STAP</name>
<gene>
    <name evidence="1" type="ORF">ACFOEO_06620</name>
</gene>
<sequence>MTEKAIEEIKSILLSSQDNQVLISNNGEWLVQEIPPYGKVEITSHDNKIKQVTVTKNHRL</sequence>
<dbReference type="Proteomes" id="UP001595637">
    <property type="component" value="Unassembled WGS sequence"/>
</dbReference>
<keyword evidence="2" id="KW-1185">Reference proteome</keyword>
<reference evidence="2" key="1">
    <citation type="journal article" date="2019" name="Int. J. Syst. Evol. Microbiol.">
        <title>The Global Catalogue of Microorganisms (GCM) 10K type strain sequencing project: providing services to taxonomists for standard genome sequencing and annotation.</title>
        <authorList>
            <consortium name="The Broad Institute Genomics Platform"/>
            <consortium name="The Broad Institute Genome Sequencing Center for Infectious Disease"/>
            <person name="Wu L."/>
            <person name="Ma J."/>
        </authorList>
    </citation>
    <scope>NUCLEOTIDE SEQUENCE [LARGE SCALE GENOMIC DNA]</scope>
    <source>
        <strain evidence="2">CCM 7756</strain>
    </source>
</reference>
<dbReference type="RefSeq" id="WP_380653403.1">
    <property type="nucleotide sequence ID" value="NZ_JBHRVQ010000001.1"/>
</dbReference>
<protein>
    <recommendedName>
        <fullName evidence="3">Phage protein</fullName>
    </recommendedName>
</protein>
<evidence type="ECO:0000313" key="1">
    <source>
        <dbReference type="EMBL" id="MFC3388238.1"/>
    </source>
</evidence>
<proteinExistence type="predicted"/>
<dbReference type="EMBL" id="JBHRVQ010000001">
    <property type="protein sequence ID" value="MFC3388238.1"/>
    <property type="molecule type" value="Genomic_DNA"/>
</dbReference>
<comment type="caution">
    <text evidence="1">The sequence shown here is derived from an EMBL/GenBank/DDBJ whole genome shotgun (WGS) entry which is preliminary data.</text>
</comment>
<accession>A0ABV7N5V8</accession>
<evidence type="ECO:0000313" key="2">
    <source>
        <dbReference type="Proteomes" id="UP001595637"/>
    </source>
</evidence>